<dbReference type="PROSITE" id="PS50076">
    <property type="entry name" value="DNAJ_2"/>
    <property type="match status" value="1"/>
</dbReference>
<dbReference type="PANTHER" id="PTHR44240:SF10">
    <property type="entry name" value="J DOMAIN-CONTAINING PROTEIN"/>
    <property type="match status" value="1"/>
</dbReference>
<organism evidence="3 4">
    <name type="scientific">Acorus calamus</name>
    <name type="common">Sweet flag</name>
    <dbReference type="NCBI Taxonomy" id="4465"/>
    <lineage>
        <taxon>Eukaryota</taxon>
        <taxon>Viridiplantae</taxon>
        <taxon>Streptophyta</taxon>
        <taxon>Embryophyta</taxon>
        <taxon>Tracheophyta</taxon>
        <taxon>Spermatophyta</taxon>
        <taxon>Magnoliopsida</taxon>
        <taxon>Liliopsida</taxon>
        <taxon>Acoraceae</taxon>
        <taxon>Acorus</taxon>
    </lineage>
</organism>
<evidence type="ECO:0000313" key="3">
    <source>
        <dbReference type="EMBL" id="KAK1303255.1"/>
    </source>
</evidence>
<dbReference type="InterPro" id="IPR052276">
    <property type="entry name" value="Diphthamide-biosynth_chaperone"/>
</dbReference>
<dbReference type="PRINTS" id="PR00625">
    <property type="entry name" value="JDOMAIN"/>
</dbReference>
<dbReference type="PROSITE" id="PS00636">
    <property type="entry name" value="DNAJ_1"/>
    <property type="match status" value="1"/>
</dbReference>
<feature type="region of interest" description="Disordered" evidence="1">
    <location>
        <begin position="127"/>
        <end position="158"/>
    </location>
</feature>
<feature type="domain" description="J" evidence="2">
    <location>
        <begin position="58"/>
        <end position="120"/>
    </location>
</feature>
<sequence length="158" mass="16698">MIAAITTSQFLGVQIAVRSADRRSLTVRSAASPRISASAAQSAAHPRTAGNAVAASISLYDVLGVPVGATCQEIKAAYRRLARACHPDVAAGSTDEFMRVNAAYSTLSDPVKRADYDRGLIVASVGPRRYPAPPPSPSPSPNAFAGRGRRTWETDQCW</sequence>
<dbReference type="Pfam" id="PF00226">
    <property type="entry name" value="DnaJ"/>
    <property type="match status" value="1"/>
</dbReference>
<comment type="caution">
    <text evidence="3">The sequence shown here is derived from an EMBL/GenBank/DDBJ whole genome shotgun (WGS) entry which is preliminary data.</text>
</comment>
<dbReference type="SUPFAM" id="SSF46565">
    <property type="entry name" value="Chaperone J-domain"/>
    <property type="match status" value="1"/>
</dbReference>
<dbReference type="CDD" id="cd06257">
    <property type="entry name" value="DnaJ"/>
    <property type="match status" value="1"/>
</dbReference>
<dbReference type="SMART" id="SM00271">
    <property type="entry name" value="DnaJ"/>
    <property type="match status" value="1"/>
</dbReference>
<evidence type="ECO:0000256" key="1">
    <source>
        <dbReference type="SAM" id="MobiDB-lite"/>
    </source>
</evidence>
<reference evidence="3" key="2">
    <citation type="submission" date="2023-06" db="EMBL/GenBank/DDBJ databases">
        <authorList>
            <person name="Ma L."/>
            <person name="Liu K.-W."/>
            <person name="Li Z."/>
            <person name="Hsiao Y.-Y."/>
            <person name="Qi Y."/>
            <person name="Fu T."/>
            <person name="Tang G."/>
            <person name="Zhang D."/>
            <person name="Sun W.-H."/>
            <person name="Liu D.-K."/>
            <person name="Li Y."/>
            <person name="Chen G.-Z."/>
            <person name="Liu X.-D."/>
            <person name="Liao X.-Y."/>
            <person name="Jiang Y.-T."/>
            <person name="Yu X."/>
            <person name="Hao Y."/>
            <person name="Huang J."/>
            <person name="Zhao X.-W."/>
            <person name="Ke S."/>
            <person name="Chen Y.-Y."/>
            <person name="Wu W.-L."/>
            <person name="Hsu J.-L."/>
            <person name="Lin Y.-F."/>
            <person name="Huang M.-D."/>
            <person name="Li C.-Y."/>
            <person name="Huang L."/>
            <person name="Wang Z.-W."/>
            <person name="Zhao X."/>
            <person name="Zhong W.-Y."/>
            <person name="Peng D.-H."/>
            <person name="Ahmad S."/>
            <person name="Lan S."/>
            <person name="Zhang J.-S."/>
            <person name="Tsai W.-C."/>
            <person name="Van De Peer Y."/>
            <person name="Liu Z.-J."/>
        </authorList>
    </citation>
    <scope>NUCLEOTIDE SEQUENCE</scope>
    <source>
        <strain evidence="3">CP</strain>
        <tissue evidence="3">Leaves</tissue>
    </source>
</reference>
<dbReference type="AlphaFoldDB" id="A0AAV9DRD8"/>
<dbReference type="InterPro" id="IPR018253">
    <property type="entry name" value="DnaJ_domain_CS"/>
</dbReference>
<accession>A0AAV9DRD8</accession>
<reference evidence="3" key="1">
    <citation type="journal article" date="2023" name="Nat. Commun.">
        <title>Diploid and tetraploid genomes of Acorus and the evolution of monocots.</title>
        <authorList>
            <person name="Ma L."/>
            <person name="Liu K.W."/>
            <person name="Li Z."/>
            <person name="Hsiao Y.Y."/>
            <person name="Qi Y."/>
            <person name="Fu T."/>
            <person name="Tang G.D."/>
            <person name="Zhang D."/>
            <person name="Sun W.H."/>
            <person name="Liu D.K."/>
            <person name="Li Y."/>
            <person name="Chen G.Z."/>
            <person name="Liu X.D."/>
            <person name="Liao X.Y."/>
            <person name="Jiang Y.T."/>
            <person name="Yu X."/>
            <person name="Hao Y."/>
            <person name="Huang J."/>
            <person name="Zhao X.W."/>
            <person name="Ke S."/>
            <person name="Chen Y.Y."/>
            <person name="Wu W.L."/>
            <person name="Hsu J.L."/>
            <person name="Lin Y.F."/>
            <person name="Huang M.D."/>
            <person name="Li C.Y."/>
            <person name="Huang L."/>
            <person name="Wang Z.W."/>
            <person name="Zhao X."/>
            <person name="Zhong W.Y."/>
            <person name="Peng D.H."/>
            <person name="Ahmad S."/>
            <person name="Lan S."/>
            <person name="Zhang J.S."/>
            <person name="Tsai W.C."/>
            <person name="Van de Peer Y."/>
            <person name="Liu Z.J."/>
        </authorList>
    </citation>
    <scope>NUCLEOTIDE SEQUENCE</scope>
    <source>
        <strain evidence="3">CP</strain>
    </source>
</reference>
<proteinExistence type="predicted"/>
<keyword evidence="4" id="KW-1185">Reference proteome</keyword>
<protein>
    <recommendedName>
        <fullName evidence="2">J domain-containing protein</fullName>
    </recommendedName>
</protein>
<dbReference type="PANTHER" id="PTHR44240">
    <property type="entry name" value="DNAJ DOMAIN (PROKARYOTIC HEAT SHOCK PROTEIN)-RELATED"/>
    <property type="match status" value="1"/>
</dbReference>
<dbReference type="Gene3D" id="1.10.287.110">
    <property type="entry name" value="DnaJ domain"/>
    <property type="match status" value="1"/>
</dbReference>
<dbReference type="InterPro" id="IPR001623">
    <property type="entry name" value="DnaJ_domain"/>
</dbReference>
<dbReference type="Proteomes" id="UP001180020">
    <property type="component" value="Unassembled WGS sequence"/>
</dbReference>
<feature type="compositionally biased region" description="Pro residues" evidence="1">
    <location>
        <begin position="130"/>
        <end position="140"/>
    </location>
</feature>
<dbReference type="EMBL" id="JAUJYO010000011">
    <property type="protein sequence ID" value="KAK1303255.1"/>
    <property type="molecule type" value="Genomic_DNA"/>
</dbReference>
<evidence type="ECO:0000313" key="4">
    <source>
        <dbReference type="Proteomes" id="UP001180020"/>
    </source>
</evidence>
<dbReference type="GO" id="GO:0005783">
    <property type="term" value="C:endoplasmic reticulum"/>
    <property type="evidence" value="ECO:0007669"/>
    <property type="project" value="UniProtKB-ARBA"/>
</dbReference>
<evidence type="ECO:0000259" key="2">
    <source>
        <dbReference type="PROSITE" id="PS50076"/>
    </source>
</evidence>
<gene>
    <name evidence="3" type="ORF">QJS10_CPB11g01966</name>
</gene>
<name>A0AAV9DRD8_ACOCL</name>
<dbReference type="InterPro" id="IPR036869">
    <property type="entry name" value="J_dom_sf"/>
</dbReference>